<dbReference type="PROSITE" id="PS50931">
    <property type="entry name" value="HTH_LYSR"/>
    <property type="match status" value="1"/>
</dbReference>
<dbReference type="InterPro" id="IPR058163">
    <property type="entry name" value="LysR-type_TF_proteobact-type"/>
</dbReference>
<accession>G8LDH9</accession>
<reference evidence="6 7" key="1">
    <citation type="journal article" date="2011" name="Stand. Genomic Sci.">
        <title>Complete genome of the onion pathogen Enterobacter cloacae EcWSU1.</title>
        <authorList>
            <person name="Humann J.L."/>
            <person name="Wildung M."/>
            <person name="Cheng C.H."/>
            <person name="Lee T."/>
            <person name="Stewart J.E."/>
            <person name="Drew J.C."/>
            <person name="Triplett E.W."/>
            <person name="Main D."/>
            <person name="Schroeder B.K."/>
        </authorList>
    </citation>
    <scope>NUCLEOTIDE SEQUENCE [LARGE SCALE GENOMIC DNA]</scope>
    <source>
        <strain evidence="6 7">EcWSU1</strain>
    </source>
</reference>
<organism evidence="6 7">
    <name type="scientific">Enterobacter ludwigii</name>
    <dbReference type="NCBI Taxonomy" id="299767"/>
    <lineage>
        <taxon>Bacteria</taxon>
        <taxon>Pseudomonadati</taxon>
        <taxon>Pseudomonadota</taxon>
        <taxon>Gammaproteobacteria</taxon>
        <taxon>Enterobacterales</taxon>
        <taxon>Enterobacteriaceae</taxon>
        <taxon>Enterobacter</taxon>
        <taxon>Enterobacter cloacae complex</taxon>
    </lineage>
</organism>
<dbReference type="InterPro" id="IPR036388">
    <property type="entry name" value="WH-like_DNA-bd_sf"/>
</dbReference>
<keyword evidence="4" id="KW-0804">Transcription</keyword>
<evidence type="ECO:0000313" key="6">
    <source>
        <dbReference type="EMBL" id="AEW72566.1"/>
    </source>
</evidence>
<dbReference type="KEGG" id="eec:EcWSU1_01127"/>
<feature type="domain" description="HTH lysR-type" evidence="5">
    <location>
        <begin position="14"/>
        <end position="71"/>
    </location>
</feature>
<gene>
    <name evidence="6" type="primary">mauR</name>
    <name evidence="6" type="ORF">EcWSU1_01127</name>
</gene>
<dbReference type="InterPro" id="IPR000847">
    <property type="entry name" value="LysR_HTH_N"/>
</dbReference>
<evidence type="ECO:0000256" key="4">
    <source>
        <dbReference type="ARBA" id="ARBA00023163"/>
    </source>
</evidence>
<dbReference type="SUPFAM" id="SSF53850">
    <property type="entry name" value="Periplasmic binding protein-like II"/>
    <property type="match status" value="1"/>
</dbReference>
<dbReference type="PANTHER" id="PTHR30537">
    <property type="entry name" value="HTH-TYPE TRANSCRIPTIONAL REGULATOR"/>
    <property type="match status" value="1"/>
</dbReference>
<protein>
    <submittedName>
        <fullName evidence="6">Mau operon transcriptional activator</fullName>
    </submittedName>
</protein>
<evidence type="ECO:0000259" key="5">
    <source>
        <dbReference type="PROSITE" id="PS50931"/>
    </source>
</evidence>
<evidence type="ECO:0000256" key="2">
    <source>
        <dbReference type="ARBA" id="ARBA00023015"/>
    </source>
</evidence>
<dbReference type="PANTHER" id="PTHR30537:SF3">
    <property type="entry name" value="TRANSCRIPTIONAL REGULATORY PROTEIN"/>
    <property type="match status" value="1"/>
</dbReference>
<keyword evidence="3" id="KW-0238">DNA-binding</keyword>
<dbReference type="SUPFAM" id="SSF46785">
    <property type="entry name" value="Winged helix' DNA-binding domain"/>
    <property type="match status" value="1"/>
</dbReference>
<dbReference type="GO" id="GO:0006351">
    <property type="term" value="P:DNA-templated transcription"/>
    <property type="evidence" value="ECO:0007669"/>
    <property type="project" value="TreeGrafter"/>
</dbReference>
<dbReference type="GO" id="GO:0043565">
    <property type="term" value="F:sequence-specific DNA binding"/>
    <property type="evidence" value="ECO:0007669"/>
    <property type="project" value="TreeGrafter"/>
</dbReference>
<dbReference type="Proteomes" id="UP000007838">
    <property type="component" value="Chromosome"/>
</dbReference>
<dbReference type="InterPro" id="IPR036390">
    <property type="entry name" value="WH_DNA-bd_sf"/>
</dbReference>
<dbReference type="EMBL" id="CP002886">
    <property type="protein sequence ID" value="AEW72566.1"/>
    <property type="molecule type" value="Genomic_DNA"/>
</dbReference>
<dbReference type="Pfam" id="PF00126">
    <property type="entry name" value="HTH_1"/>
    <property type="match status" value="1"/>
</dbReference>
<evidence type="ECO:0000256" key="3">
    <source>
        <dbReference type="ARBA" id="ARBA00023125"/>
    </source>
</evidence>
<dbReference type="HOGENOM" id="CLU_039613_2_1_6"/>
<dbReference type="Gene3D" id="1.10.10.10">
    <property type="entry name" value="Winged helix-like DNA-binding domain superfamily/Winged helix DNA-binding domain"/>
    <property type="match status" value="1"/>
</dbReference>
<evidence type="ECO:0000256" key="1">
    <source>
        <dbReference type="ARBA" id="ARBA00009437"/>
    </source>
</evidence>
<dbReference type="InterPro" id="IPR005119">
    <property type="entry name" value="LysR_subst-bd"/>
</dbReference>
<dbReference type="AlphaFoldDB" id="G8LDH9"/>
<evidence type="ECO:0000313" key="7">
    <source>
        <dbReference type="Proteomes" id="UP000007838"/>
    </source>
</evidence>
<dbReference type="GO" id="GO:0003700">
    <property type="term" value="F:DNA-binding transcription factor activity"/>
    <property type="evidence" value="ECO:0007669"/>
    <property type="project" value="InterPro"/>
</dbReference>
<dbReference type="eggNOG" id="COG0583">
    <property type="taxonomic scope" value="Bacteria"/>
</dbReference>
<sequence>MDLKSMKKMTSQNFSWDDLKTVMAIGEHGNLSRAADALGINHSTLFRRLGAIETSLALALFLRRRTHYVPTKAGTALIALGHRIEEDIHYVLQNIEEDECGFSGEIRVTTSDALLQDYLNPLIASFSRINPHITFQVSTGNESVNLFDGGADIAFRATRDIPEHLSGRKVGSAFWAVYGLREQWEKKQVNAMALTEHRWVSFHYAMSKLNAFLWIEKNIPEKNITFRGDSVLSVASAISSGIGIGLLPCMHGNQIDKLAQISPIVEGLGEDIWLLAHPDVRKSAKIREFMNHCSHYLAENRKRIFGQTC</sequence>
<dbReference type="Pfam" id="PF03466">
    <property type="entry name" value="LysR_substrate"/>
    <property type="match status" value="1"/>
</dbReference>
<keyword evidence="2" id="KW-0805">Transcription regulation</keyword>
<comment type="similarity">
    <text evidence="1">Belongs to the LysR transcriptional regulatory family.</text>
</comment>
<name>G8LDH9_9ENTR</name>
<dbReference type="Gene3D" id="3.40.190.290">
    <property type="match status" value="1"/>
</dbReference>
<proteinExistence type="inferred from homology"/>